<reference evidence="5 7" key="2">
    <citation type="submission" date="2022-03" db="EMBL/GenBank/DDBJ databases">
        <title>Genome sequencing of Morococcus cerebrosus.</title>
        <authorList>
            <person name="Baek M.-G."/>
            <person name="Yi H."/>
        </authorList>
    </citation>
    <scope>NUCLEOTIDE SEQUENCE [LARGE SCALE GENOMIC DNA]</scope>
    <source>
        <strain evidence="5 7">CIP 81.93</strain>
    </source>
</reference>
<dbReference type="GO" id="GO:0005829">
    <property type="term" value="C:cytosol"/>
    <property type="evidence" value="ECO:0007669"/>
    <property type="project" value="TreeGrafter"/>
</dbReference>
<dbReference type="GO" id="GO:0003676">
    <property type="term" value="F:nucleic acid binding"/>
    <property type="evidence" value="ECO:0007669"/>
    <property type="project" value="InterPro"/>
</dbReference>
<keyword evidence="5" id="KW-0378">Hydrolase</keyword>
<dbReference type="Gene3D" id="3.30.420.10">
    <property type="entry name" value="Ribonuclease H-like superfamily/Ribonuclease H"/>
    <property type="match status" value="1"/>
</dbReference>
<dbReference type="SMART" id="SM00479">
    <property type="entry name" value="EXOIII"/>
    <property type="match status" value="1"/>
</dbReference>
<evidence type="ECO:0000259" key="3">
    <source>
        <dbReference type="SMART" id="SM00479"/>
    </source>
</evidence>
<dbReference type="Proteomes" id="UP000031390">
    <property type="component" value="Unassembled WGS sequence"/>
</dbReference>
<dbReference type="PATRIC" id="fig|1056807.3.peg.894"/>
<evidence type="ECO:0000313" key="4">
    <source>
        <dbReference type="EMBL" id="KIC09358.1"/>
    </source>
</evidence>
<dbReference type="CDD" id="cd06127">
    <property type="entry name" value="DEDDh"/>
    <property type="match status" value="1"/>
</dbReference>
<protein>
    <submittedName>
        <fullName evidence="5">3'-5' exonuclease</fullName>
    </submittedName>
    <submittedName>
        <fullName evidence="4">DNA polymerase III subunit epsilon</fullName>
    </submittedName>
</protein>
<dbReference type="PANTHER" id="PTHR30231">
    <property type="entry name" value="DNA POLYMERASE III SUBUNIT EPSILON"/>
    <property type="match status" value="1"/>
</dbReference>
<evidence type="ECO:0000256" key="1">
    <source>
        <dbReference type="ARBA" id="ARBA00025483"/>
    </source>
</evidence>
<dbReference type="GO" id="GO:0045004">
    <property type="term" value="P:DNA replication proofreading"/>
    <property type="evidence" value="ECO:0007669"/>
    <property type="project" value="TreeGrafter"/>
</dbReference>
<dbReference type="InterPro" id="IPR013520">
    <property type="entry name" value="Ribonucl_H"/>
</dbReference>
<dbReference type="Pfam" id="PF00929">
    <property type="entry name" value="RNase_T"/>
    <property type="match status" value="1"/>
</dbReference>
<evidence type="ECO:0000313" key="7">
    <source>
        <dbReference type="Proteomes" id="UP000829504"/>
    </source>
</evidence>
<dbReference type="AlphaFoldDB" id="A0A0C1EKR1"/>
<dbReference type="PANTHER" id="PTHR30231:SF37">
    <property type="entry name" value="EXODEOXYRIBONUCLEASE 10"/>
    <property type="match status" value="1"/>
</dbReference>
<keyword evidence="7" id="KW-1185">Reference proteome</keyword>
<dbReference type="EMBL" id="CP094242">
    <property type="protein sequence ID" value="UNV86452.1"/>
    <property type="molecule type" value="Genomic_DNA"/>
</dbReference>
<comment type="function">
    <text evidence="1">DNA polymerase III is a complex, multichain enzyme responsible for most of the replicative synthesis in bacteria. The epsilon subunit contain the editing function and is a proofreading 3'-5' exonuclease.</text>
</comment>
<dbReference type="InterPro" id="IPR036397">
    <property type="entry name" value="RNaseH_sf"/>
</dbReference>
<keyword evidence="5" id="KW-0269">Exonuclease</keyword>
<name>A0A0C1EKR1_9NEIS</name>
<dbReference type="FunFam" id="3.30.420.10:FF:000045">
    <property type="entry name" value="3'-5' exonuclease DinG"/>
    <property type="match status" value="1"/>
</dbReference>
<dbReference type="GO" id="GO:0008408">
    <property type="term" value="F:3'-5' exonuclease activity"/>
    <property type="evidence" value="ECO:0007669"/>
    <property type="project" value="TreeGrafter"/>
</dbReference>
<dbReference type="InterPro" id="IPR012337">
    <property type="entry name" value="RNaseH-like_sf"/>
</dbReference>
<evidence type="ECO:0000256" key="2">
    <source>
        <dbReference type="ARBA" id="ARBA00026073"/>
    </source>
</evidence>
<keyword evidence="5" id="KW-0540">Nuclease</keyword>
<dbReference type="SUPFAM" id="SSF53098">
    <property type="entry name" value="Ribonuclease H-like"/>
    <property type="match status" value="1"/>
</dbReference>
<comment type="subunit">
    <text evidence="2">DNA polymerase III contains a core (composed of alpha, epsilon and theta chains) that associates with a tau subunit. This core dimerizes to form the POLIII' complex. PolIII' associates with the gamma complex (composed of gamma, delta, delta', psi and chi chains) and with the beta chain to form the complete DNA polymerase III complex.</text>
</comment>
<accession>A0A0C1EKR1</accession>
<evidence type="ECO:0000313" key="5">
    <source>
        <dbReference type="EMBL" id="UNV86452.1"/>
    </source>
</evidence>
<evidence type="ECO:0000313" key="6">
    <source>
        <dbReference type="Proteomes" id="UP000031390"/>
    </source>
</evidence>
<sequence>MRGYWLNLQENKMESVSRWPLLQKAFARFGRPVVVVDLETTGGNLYQDRVTEVALLRFDGQSVCRYEWLVNPCKSIPEFVAQLTGISNEMVRTAPLFAEIALQLLPLLRGAVVVAHNSRFDYTFLRHEFRRAGIDFAAPALCTVQLSRRLYPEFYKHNLDSIIERNAIAVENRHRAMTDVLALSDYLEHSLREKNTEDWDNYCRSLMNPKMLPNWVTDALAAQIYALPDSEGVLVWFDAFGKAQAVVALEKAYSETAEMLHGKKVPLYLKAAASVRFIPALGSLHSVWLKAQAMREYGIRPPERVVSKPTAFSTVRFSPDEHGVLQARIVPLDNGSRAVRPYGLFIHKKAAKRALNSWALENRLCPDALNILPVANGKGVPCPIQALGQCDCACRTEDGIEAQNGRVRELAHLLPVADWGRAHEVEITETDGLSGKSITLRCAGGAIAMPDGCWYFDDSLPALLKMKFRRERESVKIIA</sequence>
<organism evidence="4 6">
    <name type="scientific">Morococcus cerebrosus</name>
    <dbReference type="NCBI Taxonomy" id="1056807"/>
    <lineage>
        <taxon>Bacteria</taxon>
        <taxon>Pseudomonadati</taxon>
        <taxon>Pseudomonadota</taxon>
        <taxon>Betaproteobacteria</taxon>
        <taxon>Neisseriales</taxon>
        <taxon>Neisseriaceae</taxon>
        <taxon>Morococcus</taxon>
    </lineage>
</organism>
<dbReference type="Proteomes" id="UP000829504">
    <property type="component" value="Chromosome"/>
</dbReference>
<reference evidence="4 6" key="1">
    <citation type="submission" date="2014-12" db="EMBL/GenBank/DDBJ databases">
        <title>Genome sequence of Morococcus cerebrosus.</title>
        <authorList>
            <person name="Shin S.-K."/>
            <person name="Yi H."/>
        </authorList>
    </citation>
    <scope>NUCLEOTIDE SEQUENCE [LARGE SCALE GENOMIC DNA]</scope>
    <source>
        <strain evidence="4 6">CIP 81.93</strain>
    </source>
</reference>
<feature type="domain" description="Exonuclease" evidence="3">
    <location>
        <begin position="32"/>
        <end position="196"/>
    </location>
</feature>
<dbReference type="EMBL" id="JUFZ01000038">
    <property type="protein sequence ID" value="KIC09358.1"/>
    <property type="molecule type" value="Genomic_DNA"/>
</dbReference>
<gene>
    <name evidence="4" type="ORF">MCC93_09280</name>
    <name evidence="5" type="ORF">MON37_07015</name>
</gene>
<proteinExistence type="predicted"/>